<reference evidence="7 8" key="1">
    <citation type="journal article" date="2015" name="Nature">
        <title>rRNA introns, odd ribosomes, and small enigmatic genomes across a large radiation of phyla.</title>
        <authorList>
            <person name="Brown C.T."/>
            <person name="Hug L.A."/>
            <person name="Thomas B.C."/>
            <person name="Sharon I."/>
            <person name="Castelle C.J."/>
            <person name="Singh A."/>
            <person name="Wilkins M.J."/>
            <person name="Williams K.H."/>
            <person name="Banfield J.F."/>
        </authorList>
    </citation>
    <scope>NUCLEOTIDE SEQUENCE [LARGE SCALE GENOMIC DNA]</scope>
</reference>
<feature type="domain" description="Glycosyltransferase 2-like" evidence="5">
    <location>
        <begin position="7"/>
        <end position="137"/>
    </location>
</feature>
<accession>A0A0G1UWW1</accession>
<evidence type="ECO:0000259" key="5">
    <source>
        <dbReference type="Pfam" id="PF00535"/>
    </source>
</evidence>
<dbReference type="AlphaFoldDB" id="A0A0G1UWW1"/>
<keyword evidence="4" id="KW-1133">Transmembrane helix</keyword>
<feature type="transmembrane region" description="Helical" evidence="4">
    <location>
        <begin position="276"/>
        <end position="295"/>
    </location>
</feature>
<sequence>MVRPFVSVVIPCRNEEKFIGRCLDSIVANDYPKDRLEILIVNGASTDKTREIVEGYSKKYPFIKLLENPKITTPISMNIGVKNAKGDIIMITGAHSTYNPDYISKSVRYLEDYGADNVGGALVTKPAVGTYSARAIALALSSFFGTGGASFRVGGGLPAQAGKPRWVDTAFGGCFRKEVFRKIGYFNENLTRSQDMEFSIRLHKAGGKILFAPDISTTYYPKTTFGSFFKHNIKDGIWAILPMKYGAPPFKLRHLVSLFFVLGLIVPLIISIWLPPFYWLTAAVLALYLAVSLYFSASISLKEKNILLLPFLVIAFAVRHFAYGIGSIIGLARLVFRI</sequence>
<dbReference type="Proteomes" id="UP000034600">
    <property type="component" value="Unassembled WGS sequence"/>
</dbReference>
<evidence type="ECO:0000256" key="4">
    <source>
        <dbReference type="SAM" id="Phobius"/>
    </source>
</evidence>
<keyword evidence="4" id="KW-0812">Transmembrane</keyword>
<dbReference type="Pfam" id="PF00535">
    <property type="entry name" value="Glycos_transf_2"/>
    <property type="match status" value="1"/>
</dbReference>
<dbReference type="Pfam" id="PF13632">
    <property type="entry name" value="Glyco_trans_2_3"/>
    <property type="match status" value="1"/>
</dbReference>
<evidence type="ECO:0000313" key="7">
    <source>
        <dbReference type="EMBL" id="KKU98556.1"/>
    </source>
</evidence>
<dbReference type="Gene3D" id="3.90.550.10">
    <property type="entry name" value="Spore Coat Polysaccharide Biosynthesis Protein SpsA, Chain A"/>
    <property type="match status" value="1"/>
</dbReference>
<dbReference type="CDD" id="cd02525">
    <property type="entry name" value="Succinoglycan_BP_ExoA"/>
    <property type="match status" value="1"/>
</dbReference>
<keyword evidence="3 7" id="KW-0808">Transferase</keyword>
<dbReference type="InterPro" id="IPR001173">
    <property type="entry name" value="Glyco_trans_2-like"/>
</dbReference>
<organism evidence="7 8">
    <name type="scientific">Candidatus Jorgensenbacteria bacterium GW2011_GWC1_48_8</name>
    <dbReference type="NCBI Taxonomy" id="1618666"/>
    <lineage>
        <taxon>Bacteria</taxon>
        <taxon>Candidatus Joergenseniibacteriota</taxon>
    </lineage>
</organism>
<dbReference type="EMBL" id="LCPO01000023">
    <property type="protein sequence ID" value="KKU98556.1"/>
    <property type="molecule type" value="Genomic_DNA"/>
</dbReference>
<dbReference type="PANTHER" id="PTHR43630:SF1">
    <property type="entry name" value="POLY-BETA-1,6-N-ACETYL-D-GLUCOSAMINE SYNTHASE"/>
    <property type="match status" value="1"/>
</dbReference>
<evidence type="ECO:0000313" key="8">
    <source>
        <dbReference type="Proteomes" id="UP000034600"/>
    </source>
</evidence>
<comment type="caution">
    <text evidence="7">The sequence shown here is derived from an EMBL/GenBank/DDBJ whole genome shotgun (WGS) entry which is preliminary data.</text>
</comment>
<dbReference type="GO" id="GO:0016757">
    <property type="term" value="F:glycosyltransferase activity"/>
    <property type="evidence" value="ECO:0007669"/>
    <property type="project" value="UniProtKB-KW"/>
</dbReference>
<comment type="similarity">
    <text evidence="1">Belongs to the glycosyltransferase 2 family.</text>
</comment>
<keyword evidence="2" id="KW-0328">Glycosyltransferase</keyword>
<name>A0A0G1UWW1_9BACT</name>
<evidence type="ECO:0000256" key="3">
    <source>
        <dbReference type="ARBA" id="ARBA00022679"/>
    </source>
</evidence>
<keyword evidence="4" id="KW-0472">Membrane</keyword>
<dbReference type="PANTHER" id="PTHR43630">
    <property type="entry name" value="POLY-BETA-1,6-N-ACETYL-D-GLUCOSAMINE SYNTHASE"/>
    <property type="match status" value="1"/>
</dbReference>
<feature type="transmembrane region" description="Helical" evidence="4">
    <location>
        <begin position="252"/>
        <end position="270"/>
    </location>
</feature>
<protein>
    <submittedName>
        <fullName evidence="7">Glycosyl transferase family 2</fullName>
    </submittedName>
</protein>
<evidence type="ECO:0000256" key="2">
    <source>
        <dbReference type="ARBA" id="ARBA00022676"/>
    </source>
</evidence>
<dbReference type="SUPFAM" id="SSF53448">
    <property type="entry name" value="Nucleotide-diphospho-sugar transferases"/>
    <property type="match status" value="1"/>
</dbReference>
<feature type="transmembrane region" description="Helical" evidence="4">
    <location>
        <begin position="307"/>
        <end position="336"/>
    </location>
</feature>
<evidence type="ECO:0000259" key="6">
    <source>
        <dbReference type="Pfam" id="PF13632"/>
    </source>
</evidence>
<feature type="domain" description="Glycosyltransferase 2-like" evidence="6">
    <location>
        <begin position="174"/>
        <end position="293"/>
    </location>
</feature>
<proteinExistence type="inferred from homology"/>
<gene>
    <name evidence="7" type="ORF">UY32_C0023G0011</name>
</gene>
<dbReference type="InterPro" id="IPR029044">
    <property type="entry name" value="Nucleotide-diphossugar_trans"/>
</dbReference>
<evidence type="ECO:0000256" key="1">
    <source>
        <dbReference type="ARBA" id="ARBA00006739"/>
    </source>
</evidence>